<dbReference type="Proteomes" id="UP000451233">
    <property type="component" value="Unassembled WGS sequence"/>
</dbReference>
<sequence>MRNSLKMLIPAFLAQAFCGCGIGAVLTHYVRPPLLRGDQAYQPRPISQDSLHHTANYVSGFIGSREESLTGEITSFGGLNYSRGHVMKHLNISYGGSAFFGNFYTNKIDQANPNYFKRKTFSAFQAASGINTFVSSRYTDFRLIGLNVSYTKESGDFAALRKQVLTAGDFYTIPGTSIFSAALSTEVAQRSRKSGNQQYAIRLGIATSFKKYPYQGTAAAPADRFFERSATMFGSAYVQWNKIYFVLQQSGVSRIDAGFRF</sequence>
<keyword evidence="2" id="KW-1185">Reference proteome</keyword>
<reference evidence="1 2" key="1">
    <citation type="submission" date="2019-11" db="EMBL/GenBank/DDBJ databases">
        <title>Pedobacter sp. HMF7056 Genome sequencing and assembly.</title>
        <authorList>
            <person name="Kang H."/>
            <person name="Kim H."/>
            <person name="Joh K."/>
        </authorList>
    </citation>
    <scope>NUCLEOTIDE SEQUENCE [LARGE SCALE GENOMIC DNA]</scope>
    <source>
        <strain evidence="1 2">HMF7056</strain>
    </source>
</reference>
<gene>
    <name evidence="1" type="ORF">GS398_05175</name>
</gene>
<protein>
    <submittedName>
        <fullName evidence="1">Uncharacterized protein</fullName>
    </submittedName>
</protein>
<organism evidence="1 2">
    <name type="scientific">Hufsiella ginkgonis</name>
    <dbReference type="NCBI Taxonomy" id="2695274"/>
    <lineage>
        <taxon>Bacteria</taxon>
        <taxon>Pseudomonadati</taxon>
        <taxon>Bacteroidota</taxon>
        <taxon>Sphingobacteriia</taxon>
        <taxon>Sphingobacteriales</taxon>
        <taxon>Sphingobacteriaceae</taxon>
        <taxon>Hufsiella</taxon>
    </lineage>
</organism>
<dbReference type="EMBL" id="WVHS01000001">
    <property type="protein sequence ID" value="MXV14681.1"/>
    <property type="molecule type" value="Genomic_DNA"/>
</dbReference>
<name>A0A7K1XUJ6_9SPHI</name>
<proteinExistence type="predicted"/>
<accession>A0A7K1XUJ6</accession>
<dbReference type="PROSITE" id="PS51257">
    <property type="entry name" value="PROKAR_LIPOPROTEIN"/>
    <property type="match status" value="1"/>
</dbReference>
<dbReference type="RefSeq" id="WP_160905638.1">
    <property type="nucleotide sequence ID" value="NZ_WVHS01000001.1"/>
</dbReference>
<evidence type="ECO:0000313" key="2">
    <source>
        <dbReference type="Proteomes" id="UP000451233"/>
    </source>
</evidence>
<comment type="caution">
    <text evidence="1">The sequence shown here is derived from an EMBL/GenBank/DDBJ whole genome shotgun (WGS) entry which is preliminary data.</text>
</comment>
<dbReference type="AlphaFoldDB" id="A0A7K1XUJ6"/>
<evidence type="ECO:0000313" key="1">
    <source>
        <dbReference type="EMBL" id="MXV14681.1"/>
    </source>
</evidence>